<dbReference type="GO" id="GO:0006487">
    <property type="term" value="P:protein N-linked glycosylation"/>
    <property type="evidence" value="ECO:0007669"/>
    <property type="project" value="TreeGrafter"/>
</dbReference>
<dbReference type="SUPFAM" id="SSF53448">
    <property type="entry name" value="Nucleotide-diphospho-sugar transferases"/>
    <property type="match status" value="1"/>
</dbReference>
<gene>
    <name evidence="5" type="primary">ABSGL_02556.1 scaffold 3452</name>
</gene>
<dbReference type="Pfam" id="PF01793">
    <property type="entry name" value="Glyco_transf_15"/>
    <property type="match status" value="1"/>
</dbReference>
<dbReference type="AlphaFoldDB" id="A0A163LVL6"/>
<dbReference type="GO" id="GO:0000026">
    <property type="term" value="F:alpha-1,2-mannosyltransferase activity"/>
    <property type="evidence" value="ECO:0007669"/>
    <property type="project" value="TreeGrafter"/>
</dbReference>
<evidence type="ECO:0000256" key="2">
    <source>
        <dbReference type="ARBA" id="ARBA00022679"/>
    </source>
</evidence>
<dbReference type="InterPro" id="IPR002685">
    <property type="entry name" value="Glyco_trans_15"/>
</dbReference>
<proteinExistence type="inferred from homology"/>
<accession>A0A163LVL6</accession>
<name>A0A163LVL6_ABSGL</name>
<dbReference type="InterPro" id="IPR029044">
    <property type="entry name" value="Nucleotide-diphossugar_trans"/>
</dbReference>
<feature type="region of interest" description="Disordered" evidence="3">
    <location>
        <begin position="62"/>
        <end position="84"/>
    </location>
</feature>
<dbReference type="OrthoDB" id="439943at2759"/>
<feature type="region of interest" description="Disordered" evidence="3">
    <location>
        <begin position="194"/>
        <end position="213"/>
    </location>
</feature>
<evidence type="ECO:0000313" key="6">
    <source>
        <dbReference type="Proteomes" id="UP000078561"/>
    </source>
</evidence>
<keyword evidence="2" id="KW-0808">Transferase</keyword>
<dbReference type="Gene3D" id="3.90.550.10">
    <property type="entry name" value="Spore Coat Polysaccharide Biosynthesis Protein SpsA, Chain A"/>
    <property type="match status" value="1"/>
</dbReference>
<dbReference type="GO" id="GO:0016020">
    <property type="term" value="C:membrane"/>
    <property type="evidence" value="ECO:0007669"/>
    <property type="project" value="InterPro"/>
</dbReference>
<feature type="compositionally biased region" description="Low complexity" evidence="3">
    <location>
        <begin position="68"/>
        <end position="83"/>
    </location>
</feature>
<dbReference type="PANTHER" id="PTHR31121">
    <property type="entry name" value="ALPHA-1,2 MANNOSYLTRANSFERASE KTR1"/>
    <property type="match status" value="1"/>
</dbReference>
<dbReference type="PANTHER" id="PTHR31121:SF6">
    <property type="entry name" value="ALPHA-1,2 MANNOSYLTRANSFERASE KTR1"/>
    <property type="match status" value="1"/>
</dbReference>
<evidence type="ECO:0000313" key="5">
    <source>
        <dbReference type="EMBL" id="SAL97098.1"/>
    </source>
</evidence>
<keyword evidence="4" id="KW-0812">Transmembrane</keyword>
<feature type="transmembrane region" description="Helical" evidence="4">
    <location>
        <begin position="12"/>
        <end position="33"/>
    </location>
</feature>
<evidence type="ECO:0000256" key="4">
    <source>
        <dbReference type="SAM" id="Phobius"/>
    </source>
</evidence>
<reference evidence="5" key="1">
    <citation type="submission" date="2016-04" db="EMBL/GenBank/DDBJ databases">
        <authorList>
            <person name="Evans L.H."/>
            <person name="Alamgir A."/>
            <person name="Owens N."/>
            <person name="Weber N.D."/>
            <person name="Virtaneva K."/>
            <person name="Barbian K."/>
            <person name="Babar A."/>
            <person name="Rosenke K."/>
        </authorList>
    </citation>
    <scope>NUCLEOTIDE SEQUENCE [LARGE SCALE GENOMIC DNA]</scope>
    <source>
        <strain evidence="5">CBS 101.48</strain>
    </source>
</reference>
<sequence>MFEKYRRKRSRYISMLKILAGVSILIWGVRHFFYLPGLTSSDVDQTNTSASVLYPTLVSPNHHHPSYQPQKQQQQQQKAAPPALNKPIAAQDRAKGVIVILARNSNLHGVRASLRQFEARINHRFHYPYVFLNEEPFTDEFKHYVNLLVSSPTQFGLIPTDEMHPAAEWMRNGTQTSSPAKWWGYPEHIDQERAKASREAMAGLENAPPYAGQ</sequence>
<organism evidence="5">
    <name type="scientific">Absidia glauca</name>
    <name type="common">Pin mould</name>
    <dbReference type="NCBI Taxonomy" id="4829"/>
    <lineage>
        <taxon>Eukaryota</taxon>
        <taxon>Fungi</taxon>
        <taxon>Fungi incertae sedis</taxon>
        <taxon>Mucoromycota</taxon>
        <taxon>Mucoromycotina</taxon>
        <taxon>Mucoromycetes</taxon>
        <taxon>Mucorales</taxon>
        <taxon>Cunninghamellaceae</taxon>
        <taxon>Absidia</taxon>
    </lineage>
</organism>
<keyword evidence="6" id="KW-1185">Reference proteome</keyword>
<evidence type="ECO:0000256" key="1">
    <source>
        <dbReference type="ARBA" id="ARBA00007677"/>
    </source>
</evidence>
<evidence type="ECO:0000256" key="3">
    <source>
        <dbReference type="SAM" id="MobiDB-lite"/>
    </source>
</evidence>
<dbReference type="EMBL" id="LT551507">
    <property type="protein sequence ID" value="SAL97098.1"/>
    <property type="molecule type" value="Genomic_DNA"/>
</dbReference>
<keyword evidence="4" id="KW-0472">Membrane</keyword>
<dbReference type="InParanoid" id="A0A163LVL6"/>
<comment type="similarity">
    <text evidence="1">Belongs to the glycosyltransferase 15 family.</text>
</comment>
<protein>
    <submittedName>
        <fullName evidence="5">Uncharacterized protein</fullName>
    </submittedName>
</protein>
<dbReference type="GO" id="GO:0005794">
    <property type="term" value="C:Golgi apparatus"/>
    <property type="evidence" value="ECO:0007669"/>
    <property type="project" value="TreeGrafter"/>
</dbReference>
<dbReference type="Proteomes" id="UP000078561">
    <property type="component" value="Unassembled WGS sequence"/>
</dbReference>
<dbReference type="STRING" id="4829.A0A163LVL6"/>
<dbReference type="GO" id="GO:0000032">
    <property type="term" value="P:cell wall mannoprotein biosynthetic process"/>
    <property type="evidence" value="ECO:0007669"/>
    <property type="project" value="TreeGrafter"/>
</dbReference>
<keyword evidence="4" id="KW-1133">Transmembrane helix</keyword>